<dbReference type="NCBIfam" id="TIGR01509">
    <property type="entry name" value="HAD-SF-IA-v3"/>
    <property type="match status" value="1"/>
</dbReference>
<keyword evidence="2" id="KW-1185">Reference proteome</keyword>
<dbReference type="InterPro" id="IPR006439">
    <property type="entry name" value="HAD-SF_hydro_IA"/>
</dbReference>
<dbReference type="SFLD" id="SFLDG01129">
    <property type="entry name" value="C1.5:_HAD__Beta-PGM__Phosphata"/>
    <property type="match status" value="1"/>
</dbReference>
<dbReference type="Pfam" id="PF00702">
    <property type="entry name" value="Hydrolase"/>
    <property type="match status" value="1"/>
</dbReference>
<dbReference type="PANTHER" id="PTHR43611">
    <property type="entry name" value="ALPHA-D-GLUCOSE 1-PHOSPHATE PHOSPHATASE"/>
    <property type="match status" value="1"/>
</dbReference>
<dbReference type="SFLD" id="SFLDS00003">
    <property type="entry name" value="Haloacid_Dehalogenase"/>
    <property type="match status" value="1"/>
</dbReference>
<dbReference type="Gene3D" id="1.10.150.240">
    <property type="entry name" value="Putative phosphatase, domain 2"/>
    <property type="match status" value="1"/>
</dbReference>
<dbReference type="SUPFAM" id="SSF56784">
    <property type="entry name" value="HAD-like"/>
    <property type="match status" value="1"/>
</dbReference>
<comment type="caution">
    <text evidence="1">The sequence shown here is derived from an EMBL/GenBank/DDBJ whole genome shotgun (WGS) entry which is preliminary data.</text>
</comment>
<accession>A0A363NK35</accession>
<gene>
    <name evidence="1" type="ORF">DCO56_28525</name>
</gene>
<name>A0A363NK35_9SPHI</name>
<proteinExistence type="predicted"/>
<dbReference type="InterPro" id="IPR023214">
    <property type="entry name" value="HAD_sf"/>
</dbReference>
<dbReference type="InterPro" id="IPR036412">
    <property type="entry name" value="HAD-like_sf"/>
</dbReference>
<dbReference type="AlphaFoldDB" id="A0A363NK35"/>
<dbReference type="EMBL" id="QCXX01000012">
    <property type="protein sequence ID" value="PUV21178.1"/>
    <property type="molecule type" value="Genomic_DNA"/>
</dbReference>
<dbReference type="PANTHER" id="PTHR43611:SF3">
    <property type="entry name" value="FLAVIN MONONUCLEOTIDE HYDROLASE 1, CHLOROPLATIC"/>
    <property type="match status" value="1"/>
</dbReference>
<dbReference type="OrthoDB" id="9797415at2"/>
<protein>
    <submittedName>
        <fullName evidence="1">HAD family phosphatase</fullName>
    </submittedName>
</protein>
<dbReference type="CDD" id="cd02603">
    <property type="entry name" value="HAD_sEH-N_like"/>
    <property type="match status" value="1"/>
</dbReference>
<organism evidence="1 2">
    <name type="scientific">Sphingobacterium athyrii</name>
    <dbReference type="NCBI Taxonomy" id="2152717"/>
    <lineage>
        <taxon>Bacteria</taxon>
        <taxon>Pseudomonadati</taxon>
        <taxon>Bacteroidota</taxon>
        <taxon>Sphingobacteriia</taxon>
        <taxon>Sphingobacteriales</taxon>
        <taxon>Sphingobacteriaceae</taxon>
        <taxon>Sphingobacterium</taxon>
    </lineage>
</organism>
<dbReference type="Proteomes" id="UP000250831">
    <property type="component" value="Unassembled WGS sequence"/>
</dbReference>
<sequence length="224" mass="25427">MQLSIFVSVFQNNSMEKIKNIVLDYGNVIFMIDFMKLKVAFTQLGIENVDEVFGHHGQSALFDDFDKGKISAAQFRDGIRAITKNPALTDAQIDGAWNSLLIGVPEGHHALLLQLKEEYRTFLLSNNNAIHYAYCMNAIYEKYAVADNEGFFEKTYYSHLVGMRKPDAEIFELVMAEQELNPAETLFIDDSPQHLATAKQLGWHTALCTKEKPLRTILEEFGLI</sequence>
<evidence type="ECO:0000313" key="1">
    <source>
        <dbReference type="EMBL" id="PUV21178.1"/>
    </source>
</evidence>
<reference evidence="1 2" key="1">
    <citation type="submission" date="2018-04" db="EMBL/GenBank/DDBJ databases">
        <title>Sphingobacterium sp. M46 Genome.</title>
        <authorList>
            <person name="Cheng J."/>
            <person name="Li Y."/>
        </authorList>
    </citation>
    <scope>NUCLEOTIDE SEQUENCE [LARGE SCALE GENOMIC DNA]</scope>
    <source>
        <strain evidence="1 2">M46</strain>
    </source>
</reference>
<evidence type="ECO:0000313" key="2">
    <source>
        <dbReference type="Proteomes" id="UP000250831"/>
    </source>
</evidence>
<dbReference type="InterPro" id="IPR023198">
    <property type="entry name" value="PGP-like_dom2"/>
</dbReference>
<dbReference type="Gene3D" id="3.40.50.1000">
    <property type="entry name" value="HAD superfamily/HAD-like"/>
    <property type="match status" value="1"/>
</dbReference>